<accession>A0A1H9J358</accession>
<feature type="compositionally biased region" description="Basic residues" evidence="1">
    <location>
        <begin position="108"/>
        <end position="117"/>
    </location>
</feature>
<dbReference type="EMBL" id="FOFD01000003">
    <property type="protein sequence ID" value="SEQ81284.1"/>
    <property type="molecule type" value="Genomic_DNA"/>
</dbReference>
<dbReference type="STRING" id="1186196.SAMN04489841_2424"/>
<sequence length="214" mass="24117">MIGARGGGACRARESCDPVGARAGRTRGRNGERGGRTRVRVGAGASRRERRRRASNRRGRRCRFERGRGRRRPRSPLRRAAYTLRARVRNAGLLARPVRRHRSRVRRFRERSARSRRAVPTPSGLSAESSASVTALEHPTAVRRGRFGHGVRAGRFRRRRRLLGTGRPQTTLEPQYNRFGARPSRPRTDPEKRNRISIYVMGAAVGSQARAAVN</sequence>
<evidence type="ECO:0000256" key="1">
    <source>
        <dbReference type="SAM" id="MobiDB-lite"/>
    </source>
</evidence>
<reference evidence="3" key="1">
    <citation type="submission" date="2016-10" db="EMBL/GenBank/DDBJ databases">
        <authorList>
            <person name="Varghese N."/>
            <person name="Submissions S."/>
        </authorList>
    </citation>
    <scope>NUCLEOTIDE SEQUENCE [LARGE SCALE GENOMIC DNA]</scope>
    <source>
        <strain evidence="3">DSM 25055</strain>
    </source>
</reference>
<feature type="region of interest" description="Disordered" evidence="1">
    <location>
        <begin position="108"/>
        <end position="137"/>
    </location>
</feature>
<dbReference type="Proteomes" id="UP000199114">
    <property type="component" value="Unassembled WGS sequence"/>
</dbReference>
<dbReference type="AlphaFoldDB" id="A0A1H9J358"/>
<gene>
    <name evidence="2" type="ORF">SAMN04489841_2424</name>
</gene>
<feature type="region of interest" description="Disordered" evidence="1">
    <location>
        <begin position="165"/>
        <end position="193"/>
    </location>
</feature>
<evidence type="ECO:0000313" key="3">
    <source>
        <dbReference type="Proteomes" id="UP000199114"/>
    </source>
</evidence>
<proteinExistence type="predicted"/>
<evidence type="ECO:0000313" key="2">
    <source>
        <dbReference type="EMBL" id="SEQ81284.1"/>
    </source>
</evidence>
<name>A0A1H9J358_9EURY</name>
<organism evidence="2 3">
    <name type="scientific">Natrinema salaciae</name>
    <dbReference type="NCBI Taxonomy" id="1186196"/>
    <lineage>
        <taxon>Archaea</taxon>
        <taxon>Methanobacteriati</taxon>
        <taxon>Methanobacteriota</taxon>
        <taxon>Stenosarchaea group</taxon>
        <taxon>Halobacteria</taxon>
        <taxon>Halobacteriales</taxon>
        <taxon>Natrialbaceae</taxon>
        <taxon>Natrinema</taxon>
    </lineage>
</organism>
<feature type="compositionally biased region" description="Basic residues" evidence="1">
    <location>
        <begin position="68"/>
        <end position="77"/>
    </location>
</feature>
<feature type="compositionally biased region" description="Polar residues" evidence="1">
    <location>
        <begin position="123"/>
        <end position="133"/>
    </location>
</feature>
<keyword evidence="3" id="KW-1185">Reference proteome</keyword>
<feature type="region of interest" description="Disordered" evidence="1">
    <location>
        <begin position="1"/>
        <end position="78"/>
    </location>
</feature>
<protein>
    <submittedName>
        <fullName evidence="2">Uncharacterized protein</fullName>
    </submittedName>
</protein>
<feature type="compositionally biased region" description="Basic residues" evidence="1">
    <location>
        <begin position="48"/>
        <end position="61"/>
    </location>
</feature>